<dbReference type="OrthoDB" id="9765468at2"/>
<dbReference type="EMBL" id="AP010904">
    <property type="protein sequence ID" value="BAH77052.1"/>
    <property type="molecule type" value="Genomic_DNA"/>
</dbReference>
<dbReference type="NCBIfam" id="TIGR02364">
    <property type="entry name" value="dha_pts"/>
    <property type="match status" value="1"/>
</dbReference>
<dbReference type="Gene3D" id="3.50.30.10">
    <property type="entry name" value="Phosphohistidine domain"/>
    <property type="match status" value="1"/>
</dbReference>
<protein>
    <submittedName>
        <fullName evidence="20">PTS-dependent dihydroxyacetone kinase phosphotransferase subunit dhaM</fullName>
    </submittedName>
</protein>
<dbReference type="InterPro" id="IPR006318">
    <property type="entry name" value="PTS_EI-like"/>
</dbReference>
<sequence>MIGIVVVSHSEKLAQGVLELASQMTRGAVPMQAVGGIDDPDNPIGTDPMQVLAAIEAVAATADDGVLVLMDLGSALLSAETALDFLDETVRAKVLLCSAPVVEGTVAAAVQATVGASLAQASAEARAALGVKIAQLAPLTGEAPETPSPAGAPAPVAPAAGQERTLALRIANKNGLHARPAAALVATAGRFAADIVVRKGEAAASAKSINQVALLGIKRGDDIIIAAAGPDAEAALAAIAALHADHFGERDEDVAEAPAAPPTAPQPAGDGVLAGAPASAGPAVGPAHVHRAGLPEITRRETDDPAREIARLDAALAQARAELEALSHRAARASDKAAAGIFEVHALLLGDDDLRRAAVARIEAEKVEAAYAWNAVMEETAAAYRKLSDGYMQARAADVLDSGTRVLRLLTGETAAPIRLARPSILVVGELSPSEAAGLDPALVLGIAAEAGGATAHAAILARSLGIPAVVGLGQGLRTVVQGQMLVLDGQAGTVLTAPDDAACRAAQDKRRAWTAAREAARAKGTAPAATRDGTVIPVMANIGGPADAARALTAGADGVGLFRTEFLFLERESAPSEDEQYAAYVAAAEAMAGRPVIIRTLDIGGDKPVAYLDTPREDNPFLGQRGARFCLARPALLRTQLRALWRAAAGRDIWIMYPMISDVAELRAVLAAQEAARRELAGEGIDVPAKVKTGIMIEVPAAAAMADKLAGLCDFLSIGTNDLTQYVMAADRGNPAVAGLCDSLHPAVLRLIARTCQAGAAAGIEVGMCGELAGEAKAAPLLLGLGLVELSMSAGLVPEVKEAVRGANLAACRALAQKALACDTAGEVRALLG</sequence>
<dbReference type="PROSITE" id="PS51350">
    <property type="entry name" value="PTS_HPR_DOM"/>
    <property type="match status" value="1"/>
</dbReference>
<evidence type="ECO:0000256" key="17">
    <source>
        <dbReference type="SAM" id="MobiDB-lite"/>
    </source>
</evidence>
<comment type="function">
    <text evidence="4">Component of the dihydroxyacetone kinase complex, which is responsible for the phosphoenolpyruvate (PEP)-dependent phosphorylation of dihydroxyacetone. DhaM serves as the phosphoryl donor. Is phosphorylated by phosphoenolpyruvate in an EI- and HPr-dependent reaction, and a phosphorelay system on histidine residues finally leads to phosphoryl transfer to DhaL and dihydroxyacetone.</text>
</comment>
<dbReference type="SUPFAM" id="SSF47831">
    <property type="entry name" value="Enzyme I of the PEP:sugar phosphotransferase system HPr-binding (sub)domain"/>
    <property type="match status" value="1"/>
</dbReference>
<evidence type="ECO:0000256" key="6">
    <source>
        <dbReference type="ARBA" id="ARBA00007837"/>
    </source>
</evidence>
<keyword evidence="8" id="KW-0963">Cytoplasm</keyword>
<dbReference type="PROSITE" id="PS00369">
    <property type="entry name" value="PTS_HPR_HIS"/>
    <property type="match status" value="1"/>
</dbReference>
<organism evidence="20 21">
    <name type="scientific">Solidesulfovibrio magneticus (strain ATCC 700980 / DSM 13731 / RS-1)</name>
    <name type="common">Desulfovibrio magneticus</name>
    <dbReference type="NCBI Taxonomy" id="573370"/>
    <lineage>
        <taxon>Bacteria</taxon>
        <taxon>Pseudomonadati</taxon>
        <taxon>Thermodesulfobacteriota</taxon>
        <taxon>Desulfovibrionia</taxon>
        <taxon>Desulfovibrionales</taxon>
        <taxon>Desulfovibrionaceae</taxon>
        <taxon>Solidesulfovibrio</taxon>
    </lineage>
</organism>
<evidence type="ECO:0000256" key="7">
    <source>
        <dbReference type="ARBA" id="ARBA00022448"/>
    </source>
</evidence>
<evidence type="ECO:0000256" key="16">
    <source>
        <dbReference type="SAM" id="Coils"/>
    </source>
</evidence>
<dbReference type="InterPro" id="IPR008731">
    <property type="entry name" value="PTS_EIN"/>
</dbReference>
<feature type="domain" description="HPr" evidence="19">
    <location>
        <begin position="161"/>
        <end position="250"/>
    </location>
</feature>
<keyword evidence="10" id="KW-0808">Transferase</keyword>
<dbReference type="RefSeq" id="WP_015862197.1">
    <property type="nucleotide sequence ID" value="NC_012796.1"/>
</dbReference>
<dbReference type="eggNOG" id="COG1080">
    <property type="taxonomic scope" value="Bacteria"/>
</dbReference>
<evidence type="ECO:0000256" key="2">
    <source>
        <dbReference type="ARBA" id="ARBA00001113"/>
    </source>
</evidence>
<keyword evidence="7" id="KW-0813">Transport</keyword>
<evidence type="ECO:0000256" key="1">
    <source>
        <dbReference type="ARBA" id="ARBA00000683"/>
    </source>
</evidence>
<dbReference type="InterPro" id="IPR004701">
    <property type="entry name" value="PTS_EIIA_man-typ"/>
</dbReference>
<dbReference type="AlphaFoldDB" id="C4XLB3"/>
<dbReference type="PRINTS" id="PR00107">
    <property type="entry name" value="PHOSPHOCPHPR"/>
</dbReference>
<evidence type="ECO:0000256" key="12">
    <source>
        <dbReference type="ARBA" id="ARBA00022723"/>
    </source>
</evidence>
<dbReference type="InterPro" id="IPR000121">
    <property type="entry name" value="PEP_util_C"/>
</dbReference>
<evidence type="ECO:0000256" key="10">
    <source>
        <dbReference type="ARBA" id="ARBA00022679"/>
    </source>
</evidence>
<dbReference type="CDD" id="cd00367">
    <property type="entry name" value="PTS-HPr_like"/>
    <property type="match status" value="1"/>
</dbReference>
<comment type="subcellular location">
    <subcellularLocation>
        <location evidence="5">Cytoplasm</location>
    </subcellularLocation>
</comment>
<reference evidence="20 21" key="1">
    <citation type="journal article" date="2009" name="Genome Res.">
        <title>Whole genome sequence of Desulfovibrio magneticus strain RS-1 revealed common gene clusters in magnetotactic bacteria.</title>
        <authorList>
            <person name="Nakazawa H."/>
            <person name="Arakaki A."/>
            <person name="Narita-Yamada S."/>
            <person name="Yashiro I."/>
            <person name="Jinno K."/>
            <person name="Aoki N."/>
            <person name="Tsuruyama A."/>
            <person name="Okamura Y."/>
            <person name="Tanikawa S."/>
            <person name="Fujita N."/>
            <person name="Takeyama H."/>
            <person name="Matsunaga T."/>
        </authorList>
    </citation>
    <scope>NUCLEOTIDE SEQUENCE [LARGE SCALE GENOMIC DNA]</scope>
    <source>
        <strain evidence="21">ATCC 700980 / DSM 13731 / RS-1</strain>
    </source>
</reference>
<evidence type="ECO:0000256" key="11">
    <source>
        <dbReference type="ARBA" id="ARBA00022683"/>
    </source>
</evidence>
<dbReference type="InterPro" id="IPR036637">
    <property type="entry name" value="Phosphohistidine_dom_sf"/>
</dbReference>
<dbReference type="KEGG" id="dma:DMR_35610"/>
<evidence type="ECO:0000256" key="9">
    <source>
        <dbReference type="ARBA" id="ARBA00022597"/>
    </source>
</evidence>
<feature type="compositionally biased region" description="Low complexity" evidence="17">
    <location>
        <begin position="274"/>
        <end position="287"/>
    </location>
</feature>
<evidence type="ECO:0000256" key="8">
    <source>
        <dbReference type="ARBA" id="ARBA00022490"/>
    </source>
</evidence>
<dbReference type="PANTHER" id="PTHR46244">
    <property type="entry name" value="PHOSPHOENOLPYRUVATE-PROTEIN PHOSPHOTRANSFERASE"/>
    <property type="match status" value="1"/>
</dbReference>
<evidence type="ECO:0000313" key="21">
    <source>
        <dbReference type="Proteomes" id="UP000009071"/>
    </source>
</evidence>
<dbReference type="InterPro" id="IPR015813">
    <property type="entry name" value="Pyrv/PenolPyrv_kinase-like_dom"/>
</dbReference>
<dbReference type="InterPro" id="IPR001020">
    <property type="entry name" value="PTS_HPr_His_P_site"/>
</dbReference>
<dbReference type="PANTHER" id="PTHR46244:SF6">
    <property type="entry name" value="PHOSPHOENOLPYRUVATE-PROTEIN PHOSPHOTRANSFERASE"/>
    <property type="match status" value="1"/>
</dbReference>
<evidence type="ECO:0000256" key="13">
    <source>
        <dbReference type="ARBA" id="ARBA00022777"/>
    </source>
</evidence>
<dbReference type="PRINTS" id="PR01736">
    <property type="entry name" value="PHPHTRNFRASE"/>
</dbReference>
<dbReference type="GO" id="GO:0005737">
    <property type="term" value="C:cytoplasm"/>
    <property type="evidence" value="ECO:0007669"/>
    <property type="project" value="UniProtKB-SubCell"/>
</dbReference>
<accession>C4XLB3</accession>
<dbReference type="SUPFAM" id="SSF53062">
    <property type="entry name" value="PTS system fructose IIA component-like"/>
    <property type="match status" value="1"/>
</dbReference>
<evidence type="ECO:0000313" key="20">
    <source>
        <dbReference type="EMBL" id="BAH77052.1"/>
    </source>
</evidence>
<dbReference type="InterPro" id="IPR036662">
    <property type="entry name" value="PTS_EIIA_man-typ_sf"/>
</dbReference>
<dbReference type="Pfam" id="PF00381">
    <property type="entry name" value="PTS-HPr"/>
    <property type="match status" value="1"/>
</dbReference>
<dbReference type="SUPFAM" id="SSF55594">
    <property type="entry name" value="HPr-like"/>
    <property type="match status" value="1"/>
</dbReference>
<dbReference type="NCBIfam" id="TIGR01003">
    <property type="entry name" value="PTS_HPr_family"/>
    <property type="match status" value="1"/>
</dbReference>
<dbReference type="Pfam" id="PF02896">
    <property type="entry name" value="PEP-utilizers_C"/>
    <property type="match status" value="1"/>
</dbReference>
<keyword evidence="11" id="KW-0598">Phosphotransferase system</keyword>
<proteinExistence type="inferred from homology"/>
<dbReference type="InterPro" id="IPR008279">
    <property type="entry name" value="PEP-util_enz_mobile_dom"/>
</dbReference>
<dbReference type="PROSITE" id="PS51096">
    <property type="entry name" value="PTS_EIIA_TYPE_4"/>
    <property type="match status" value="1"/>
</dbReference>
<dbReference type="Pfam" id="PF05524">
    <property type="entry name" value="PEP-utilisers_N"/>
    <property type="match status" value="1"/>
</dbReference>
<dbReference type="Proteomes" id="UP000009071">
    <property type="component" value="Chromosome"/>
</dbReference>
<evidence type="ECO:0000256" key="15">
    <source>
        <dbReference type="ARBA" id="ARBA00046577"/>
    </source>
</evidence>
<keyword evidence="21" id="KW-1185">Reference proteome</keyword>
<comment type="catalytic activity">
    <reaction evidence="1">
        <text>L-histidyl-[protein] + phosphoenolpyruvate = N(pros)-phospho-L-histidyl-[protein] + pyruvate</text>
        <dbReference type="Rhea" id="RHEA:23880"/>
        <dbReference type="Rhea" id="RHEA-COMP:9745"/>
        <dbReference type="Rhea" id="RHEA-COMP:9746"/>
        <dbReference type="ChEBI" id="CHEBI:15361"/>
        <dbReference type="ChEBI" id="CHEBI:29979"/>
        <dbReference type="ChEBI" id="CHEBI:58702"/>
        <dbReference type="ChEBI" id="CHEBI:64837"/>
        <dbReference type="EC" id="2.7.3.9"/>
    </reaction>
</comment>
<keyword evidence="14" id="KW-0460">Magnesium</keyword>
<name>C4XLB3_SOLM1</name>
<comment type="catalytic activity">
    <reaction evidence="2">
        <text>dihydroxyacetone + phosphoenolpyruvate = dihydroxyacetone phosphate + pyruvate</text>
        <dbReference type="Rhea" id="RHEA:18381"/>
        <dbReference type="ChEBI" id="CHEBI:15361"/>
        <dbReference type="ChEBI" id="CHEBI:16016"/>
        <dbReference type="ChEBI" id="CHEBI:57642"/>
        <dbReference type="ChEBI" id="CHEBI:58702"/>
        <dbReference type="EC" id="2.7.1.121"/>
    </reaction>
</comment>
<feature type="coiled-coil region" evidence="16">
    <location>
        <begin position="309"/>
        <end position="336"/>
    </location>
</feature>
<evidence type="ECO:0000259" key="19">
    <source>
        <dbReference type="PROSITE" id="PS51350"/>
    </source>
</evidence>
<dbReference type="GO" id="GO:0016020">
    <property type="term" value="C:membrane"/>
    <property type="evidence" value="ECO:0007669"/>
    <property type="project" value="InterPro"/>
</dbReference>
<evidence type="ECO:0000259" key="18">
    <source>
        <dbReference type="PROSITE" id="PS51096"/>
    </source>
</evidence>
<dbReference type="Gene3D" id="3.30.1340.10">
    <property type="entry name" value="HPr-like"/>
    <property type="match status" value="1"/>
</dbReference>
<dbReference type="InterPro" id="IPR000032">
    <property type="entry name" value="HPr-like"/>
</dbReference>
<dbReference type="InterPro" id="IPR050499">
    <property type="entry name" value="PEP-utilizing_PTS_enzyme"/>
</dbReference>
<dbReference type="HOGENOM" id="CLU_007308_3_3_7"/>
<dbReference type="Gene3D" id="3.40.50.510">
    <property type="entry name" value="Phosphotransferase system, mannose-type IIA component"/>
    <property type="match status" value="1"/>
</dbReference>
<keyword evidence="16" id="KW-0175">Coiled coil</keyword>
<dbReference type="STRING" id="573370.DMR_35610"/>
<dbReference type="InterPro" id="IPR023151">
    <property type="entry name" value="PEP_util_CS"/>
</dbReference>
<dbReference type="PROSITE" id="PS00742">
    <property type="entry name" value="PEP_ENZYMES_2"/>
    <property type="match status" value="1"/>
</dbReference>
<comment type="subunit">
    <text evidence="15">Homodimer. The dihydroxyacetone kinase complex is composed of a homodimer of DhaM, a homodimer of DhaK and the subunit DhaL.</text>
</comment>
<comment type="cofactor">
    <cofactor evidence="3">
        <name>Mg(2+)</name>
        <dbReference type="ChEBI" id="CHEBI:18420"/>
    </cofactor>
</comment>
<dbReference type="InterPro" id="IPR012844">
    <property type="entry name" value="DhaM_N"/>
</dbReference>
<dbReference type="Pfam" id="PF00391">
    <property type="entry name" value="PEP-utilizers"/>
    <property type="match status" value="1"/>
</dbReference>
<dbReference type="GO" id="GO:0046872">
    <property type="term" value="F:metal ion binding"/>
    <property type="evidence" value="ECO:0007669"/>
    <property type="project" value="UniProtKB-KW"/>
</dbReference>
<dbReference type="Pfam" id="PF03610">
    <property type="entry name" value="EIIA-man"/>
    <property type="match status" value="1"/>
</dbReference>
<evidence type="ECO:0000256" key="4">
    <source>
        <dbReference type="ARBA" id="ARBA00002788"/>
    </source>
</evidence>
<feature type="domain" description="PTS EIIA type-4" evidence="18">
    <location>
        <begin position="1"/>
        <end position="133"/>
    </location>
</feature>
<keyword evidence="12" id="KW-0479">Metal-binding</keyword>
<dbReference type="PROSITE" id="PS00370">
    <property type="entry name" value="PEP_ENZYMES_PHOS_SITE"/>
    <property type="match status" value="1"/>
</dbReference>
<gene>
    <name evidence="20" type="primary">dhaM</name>
    <name evidence="20" type="ordered locus">DMR_35610</name>
</gene>
<dbReference type="InterPro" id="IPR018274">
    <property type="entry name" value="PEP_util_AS"/>
</dbReference>
<dbReference type="GO" id="GO:0047324">
    <property type="term" value="F:phosphoenolpyruvate-glycerone phosphotransferase activity"/>
    <property type="evidence" value="ECO:0007669"/>
    <property type="project" value="UniProtKB-EC"/>
</dbReference>
<keyword evidence="13 20" id="KW-0418">Kinase</keyword>
<dbReference type="Gene3D" id="1.10.274.10">
    <property type="entry name" value="PtsI, HPr-binding domain"/>
    <property type="match status" value="1"/>
</dbReference>
<keyword evidence="9" id="KW-0762">Sugar transport</keyword>
<feature type="region of interest" description="Disordered" evidence="17">
    <location>
        <begin position="250"/>
        <end position="305"/>
    </location>
</feature>
<dbReference type="InterPro" id="IPR036618">
    <property type="entry name" value="PtsI_HPr-bd_sf"/>
</dbReference>
<dbReference type="InterPro" id="IPR040442">
    <property type="entry name" value="Pyrv_kinase-like_dom_sf"/>
</dbReference>
<dbReference type="SUPFAM" id="SSF51621">
    <property type="entry name" value="Phosphoenolpyruvate/pyruvate domain"/>
    <property type="match status" value="1"/>
</dbReference>
<dbReference type="NCBIfam" id="TIGR01417">
    <property type="entry name" value="PTS_I_fam"/>
    <property type="match status" value="1"/>
</dbReference>
<comment type="similarity">
    <text evidence="6">Belongs to the PEP-utilizing enzyme family.</text>
</comment>
<evidence type="ECO:0000256" key="3">
    <source>
        <dbReference type="ARBA" id="ARBA00001946"/>
    </source>
</evidence>
<dbReference type="SUPFAM" id="SSF52009">
    <property type="entry name" value="Phosphohistidine domain"/>
    <property type="match status" value="1"/>
</dbReference>
<evidence type="ECO:0000256" key="14">
    <source>
        <dbReference type="ARBA" id="ARBA00022842"/>
    </source>
</evidence>
<dbReference type="InterPro" id="IPR035895">
    <property type="entry name" value="HPr-like_sf"/>
</dbReference>
<dbReference type="GO" id="GO:0008965">
    <property type="term" value="F:phosphoenolpyruvate-protein phosphotransferase activity"/>
    <property type="evidence" value="ECO:0007669"/>
    <property type="project" value="UniProtKB-EC"/>
</dbReference>
<dbReference type="Gene3D" id="3.20.20.60">
    <property type="entry name" value="Phosphoenolpyruvate-binding domains"/>
    <property type="match status" value="1"/>
</dbReference>
<dbReference type="GO" id="GO:0009401">
    <property type="term" value="P:phosphoenolpyruvate-dependent sugar phosphotransferase system"/>
    <property type="evidence" value="ECO:0007669"/>
    <property type="project" value="UniProtKB-KW"/>
</dbReference>
<evidence type="ECO:0000256" key="5">
    <source>
        <dbReference type="ARBA" id="ARBA00004496"/>
    </source>
</evidence>